<name>A0A0D2GV92_9EURO</name>
<proteinExistence type="predicted"/>
<feature type="region of interest" description="Disordered" evidence="2">
    <location>
        <begin position="21"/>
        <end position="63"/>
    </location>
</feature>
<dbReference type="RefSeq" id="XP_013288706.1">
    <property type="nucleotide sequence ID" value="XM_013433252.1"/>
</dbReference>
<dbReference type="VEuPathDB" id="FungiDB:Z517_00286"/>
<dbReference type="SUPFAM" id="SSF48403">
    <property type="entry name" value="Ankyrin repeat"/>
    <property type="match status" value="1"/>
</dbReference>
<evidence type="ECO:0000256" key="1">
    <source>
        <dbReference type="PROSITE-ProRule" id="PRU00023"/>
    </source>
</evidence>
<dbReference type="GeneID" id="25299776"/>
<evidence type="ECO:0000256" key="2">
    <source>
        <dbReference type="SAM" id="MobiDB-lite"/>
    </source>
</evidence>
<dbReference type="Gene3D" id="1.25.40.20">
    <property type="entry name" value="Ankyrin repeat-containing domain"/>
    <property type="match status" value="1"/>
</dbReference>
<reference evidence="3 4" key="1">
    <citation type="submission" date="2015-01" db="EMBL/GenBank/DDBJ databases">
        <title>The Genome Sequence of Fonsecaea pedrosoi CBS 271.37.</title>
        <authorList>
            <consortium name="The Broad Institute Genomics Platform"/>
            <person name="Cuomo C."/>
            <person name="de Hoog S."/>
            <person name="Gorbushina A."/>
            <person name="Stielow B."/>
            <person name="Teixiera M."/>
            <person name="Abouelleil A."/>
            <person name="Chapman S.B."/>
            <person name="Priest M."/>
            <person name="Young S.K."/>
            <person name="Wortman J."/>
            <person name="Nusbaum C."/>
            <person name="Birren B."/>
        </authorList>
    </citation>
    <scope>NUCLEOTIDE SEQUENCE [LARGE SCALE GENOMIC DNA]</scope>
    <source>
        <strain evidence="3 4">CBS 271.37</strain>
    </source>
</reference>
<dbReference type="PROSITE" id="PS50088">
    <property type="entry name" value="ANK_REPEAT"/>
    <property type="match status" value="1"/>
</dbReference>
<dbReference type="STRING" id="1442368.A0A0D2GV92"/>
<accession>A0A0D2GV92</accession>
<dbReference type="EMBL" id="KN846969">
    <property type="protein sequence ID" value="KIW84898.1"/>
    <property type="molecule type" value="Genomic_DNA"/>
</dbReference>
<keyword evidence="4" id="KW-1185">Reference proteome</keyword>
<dbReference type="InterPro" id="IPR036770">
    <property type="entry name" value="Ankyrin_rpt-contain_sf"/>
</dbReference>
<dbReference type="HOGENOM" id="CLU_679781_0_0_1"/>
<dbReference type="AlphaFoldDB" id="A0A0D2GV92"/>
<dbReference type="Pfam" id="PF12796">
    <property type="entry name" value="Ank_2"/>
    <property type="match status" value="1"/>
</dbReference>
<dbReference type="InterPro" id="IPR002110">
    <property type="entry name" value="Ankyrin_rpt"/>
</dbReference>
<dbReference type="Proteomes" id="UP000053029">
    <property type="component" value="Unassembled WGS sequence"/>
</dbReference>
<feature type="repeat" description="ANK" evidence="1">
    <location>
        <begin position="138"/>
        <end position="170"/>
    </location>
</feature>
<keyword evidence="1" id="KW-0040">ANK repeat</keyword>
<dbReference type="OrthoDB" id="341259at2759"/>
<sequence length="405" mass="45948">MELNESPPYRSILPSFAHLHERSELESDDESITDAAERLHINEESSNAQPPRRRPEALPEDPYESPEFRHIAYISACVRRDIGELHRLFEDYPDDDFVSQVDEDGDNGVLLAATEENGILTVKWLQDRGAAIDQSNHFGRTPLMEASLWGRLETVQHLTAQGVHIQKHDANGMNALDLALATLRNKGERRSRAGRVYREGNDADDQRARVESHLKRLSHHPVHSPGAEDHSRRGLSFFQRMADGNLALYRPKTILLVPDGQPYKAFAELDRGSNYPLVTAMSGYTFPGWRNVLDNNLWANRADELRKHLGLLSDIRAASHVEPQLLTYLVHHHTLVQYSEDEYFVPGGLQSFFDDLLPLAQAPVITVSKEYLCASCQTFYAAFRRIFATLTVRFRFVGENVNSLV</sequence>
<organism evidence="3 4">
    <name type="scientific">Fonsecaea pedrosoi CBS 271.37</name>
    <dbReference type="NCBI Taxonomy" id="1442368"/>
    <lineage>
        <taxon>Eukaryota</taxon>
        <taxon>Fungi</taxon>
        <taxon>Dikarya</taxon>
        <taxon>Ascomycota</taxon>
        <taxon>Pezizomycotina</taxon>
        <taxon>Eurotiomycetes</taxon>
        <taxon>Chaetothyriomycetidae</taxon>
        <taxon>Chaetothyriales</taxon>
        <taxon>Herpotrichiellaceae</taxon>
        <taxon>Fonsecaea</taxon>
    </lineage>
</organism>
<evidence type="ECO:0000313" key="4">
    <source>
        <dbReference type="Proteomes" id="UP000053029"/>
    </source>
</evidence>
<protein>
    <submittedName>
        <fullName evidence="3">Uncharacterized protein</fullName>
    </submittedName>
</protein>
<evidence type="ECO:0000313" key="3">
    <source>
        <dbReference type="EMBL" id="KIW84898.1"/>
    </source>
</evidence>
<gene>
    <name evidence="3" type="ORF">Z517_00286</name>
</gene>